<dbReference type="EMBL" id="JAINUF010000003">
    <property type="protein sequence ID" value="KAJ8370481.1"/>
    <property type="molecule type" value="Genomic_DNA"/>
</dbReference>
<protein>
    <submittedName>
        <fullName evidence="2">Uncharacterized protein</fullName>
    </submittedName>
</protein>
<evidence type="ECO:0000256" key="1">
    <source>
        <dbReference type="SAM" id="MobiDB-lite"/>
    </source>
</evidence>
<reference evidence="2" key="1">
    <citation type="journal article" date="2023" name="Science">
        <title>Genome structures resolve the early diversification of teleost fishes.</title>
        <authorList>
            <person name="Parey E."/>
            <person name="Louis A."/>
            <person name="Montfort J."/>
            <person name="Bouchez O."/>
            <person name="Roques C."/>
            <person name="Iampietro C."/>
            <person name="Lluch J."/>
            <person name="Castinel A."/>
            <person name="Donnadieu C."/>
            <person name="Desvignes T."/>
            <person name="Floi Bucao C."/>
            <person name="Jouanno E."/>
            <person name="Wen M."/>
            <person name="Mejri S."/>
            <person name="Dirks R."/>
            <person name="Jansen H."/>
            <person name="Henkel C."/>
            <person name="Chen W.J."/>
            <person name="Zahm M."/>
            <person name="Cabau C."/>
            <person name="Klopp C."/>
            <person name="Thompson A.W."/>
            <person name="Robinson-Rechavi M."/>
            <person name="Braasch I."/>
            <person name="Lecointre G."/>
            <person name="Bobe J."/>
            <person name="Postlethwait J.H."/>
            <person name="Berthelot C."/>
            <person name="Roest Crollius H."/>
            <person name="Guiguen Y."/>
        </authorList>
    </citation>
    <scope>NUCLEOTIDE SEQUENCE</scope>
    <source>
        <strain evidence="2">WJC10195</strain>
    </source>
</reference>
<sequence length="197" mass="21967">MICCRADSAQHTPGVHPPIRGSSRYATPDTTQPFSTGRRGTDRQTGLLCSGCTILGGVSQKLPLTFRRVDERTAWRARDGRPPLIQRRRQLPSPIAPTVGSEVLIFLFATKLPLNYAELRTLFQWPWPPPSSNSISKSSFPNQRWSDARSAQRRIAWVSDEALHDRTPQLTMAAFARTAENAAEMPASGKYICHELP</sequence>
<feature type="region of interest" description="Disordered" evidence="1">
    <location>
        <begin position="6"/>
        <end position="42"/>
    </location>
</feature>
<keyword evidence="3" id="KW-1185">Reference proteome</keyword>
<comment type="caution">
    <text evidence="2">The sequence shown here is derived from an EMBL/GenBank/DDBJ whole genome shotgun (WGS) entry which is preliminary data.</text>
</comment>
<gene>
    <name evidence="2" type="ORF">SKAU_G00105090</name>
</gene>
<feature type="compositionally biased region" description="Polar residues" evidence="1">
    <location>
        <begin position="24"/>
        <end position="35"/>
    </location>
</feature>
<evidence type="ECO:0000313" key="3">
    <source>
        <dbReference type="Proteomes" id="UP001152622"/>
    </source>
</evidence>
<name>A0A9Q1FZB9_SYNKA</name>
<organism evidence="2 3">
    <name type="scientific">Synaphobranchus kaupii</name>
    <name type="common">Kaup's arrowtooth eel</name>
    <dbReference type="NCBI Taxonomy" id="118154"/>
    <lineage>
        <taxon>Eukaryota</taxon>
        <taxon>Metazoa</taxon>
        <taxon>Chordata</taxon>
        <taxon>Craniata</taxon>
        <taxon>Vertebrata</taxon>
        <taxon>Euteleostomi</taxon>
        <taxon>Actinopterygii</taxon>
        <taxon>Neopterygii</taxon>
        <taxon>Teleostei</taxon>
        <taxon>Anguilliformes</taxon>
        <taxon>Synaphobranchidae</taxon>
        <taxon>Synaphobranchus</taxon>
    </lineage>
</organism>
<dbReference type="Proteomes" id="UP001152622">
    <property type="component" value="Chromosome 3"/>
</dbReference>
<proteinExistence type="predicted"/>
<evidence type="ECO:0000313" key="2">
    <source>
        <dbReference type="EMBL" id="KAJ8370481.1"/>
    </source>
</evidence>
<dbReference type="AlphaFoldDB" id="A0A9Q1FZB9"/>
<accession>A0A9Q1FZB9</accession>